<protein>
    <submittedName>
        <fullName evidence="1">Uncharacterized protein</fullName>
    </submittedName>
</protein>
<dbReference type="Proteomes" id="UP000240916">
    <property type="component" value="Segment"/>
</dbReference>
<organism evidence="1 2">
    <name type="scientific">Mycobacterium phage Superphikiman</name>
    <dbReference type="NCBI Taxonomy" id="2041551"/>
    <lineage>
        <taxon>Viruses</taxon>
        <taxon>Duplodnaviria</taxon>
        <taxon>Heunggongvirae</taxon>
        <taxon>Uroviricota</taxon>
        <taxon>Caudoviricetes</taxon>
        <taxon>Omegavirus</taxon>
        <taxon>Omegavirus courthouse</taxon>
    </lineage>
</organism>
<proteinExistence type="predicted"/>
<sequence length="39" mass="4568">MTVEDIEDSLGVFVGSEILDYDEENDVIYYVMYYRPIGD</sequence>
<evidence type="ECO:0000313" key="1">
    <source>
        <dbReference type="EMBL" id="ATS92978.1"/>
    </source>
</evidence>
<reference evidence="1 2" key="1">
    <citation type="submission" date="2017-09" db="EMBL/GenBank/DDBJ databases">
        <authorList>
            <person name="Pradhan P."/>
            <person name="Aluri L.S."/>
            <person name="Anandarajan D."/>
            <person name="Beiriger J.C."/>
            <person name="Bethamcharla R."/>
            <person name="Betini N."/>
            <person name="Bhatt S.D."/>
            <person name="Chengalvala S."/>
            <person name="Cox N.E."/>
            <person name="Delvadia B.P."/>
            <person name="Desai A.S."/>
            <person name="Devaney A.M."/>
            <person name="Doyle B.K."/>
            <person name="Edgerton A.O."/>
            <person name="Erlich M.C."/>
            <person name="Fitzpatrick K.C."/>
            <person name="Gajjar E.A."/>
            <person name="Ganguly A."/>
            <person name="Gill R.S."/>
            <person name="Goldman M.G."/>
            <person name="Good P.M."/>
            <person name="Gupta N."/>
            <person name="Haddad L.M."/>
            <person name="Han E.J."/>
            <person name="Jain S."/>
            <person name="Jiang A."/>
            <person name="Jurgielewicz A.D."/>
            <person name="Kainth D.K."/>
            <person name="Karam J.M."/>
            <person name="Kodavatiganti M."/>
            <person name="Kriete S.J."/>
            <person name="MacDonald C.E."/>
            <person name="Maret J.P."/>
            <person name="Mathew A.E."/>
            <person name="Nako S."/>
            <person name="Natrajan M."/>
            <person name="Nishu N.M."/>
            <person name="Parikh A."/>
            <person name="Patel N."/>
            <person name="Patel P.D."/>
            <person name="Patel S."/>
            <person name="Patra K."/>
            <person name="Pumpuckdee D."/>
            <person name="Rai K."/>
            <person name="Ramanathan A."/>
            <person name="Sarkar A."/>
            <person name="Schaffer B.L."/>
            <person name="Shah P."/>
            <person name="Tata R.K."/>
            <person name="Tawfik A.H."/>
            <person name="Thuremella B.T."/>
            <person name="Toma J."/>
            <person name="Tran T.L."/>
            <person name="Veera S."/>
            <person name="Vemulapalli V.K."/>
            <person name="Vidas T.V."/>
            <person name="Vieira K.S."/>
            <person name="Vijayakumar G."/>
            <person name="Walor T.A."/>
            <person name="White C.R."/>
            <person name="Wong B.M."/>
            <person name="Zhao Sl."/>
            <person name="McDonald M.T."/>
            <person name="Dalia R."/>
            <person name="Little J.L."/>
            <person name="Gurney S.M.R."/>
            <person name="Bollivar D.W."/>
            <person name="Garlena R.A."/>
            <person name="Russell D.A."/>
            <person name="Pope W.H."/>
            <person name="Jacobs-Sera D."/>
            <person name="Hendrix R.W."/>
            <person name="Hatfull G.F."/>
        </authorList>
    </citation>
    <scope>NUCLEOTIDE SEQUENCE [LARGE SCALE GENOMIC DNA]</scope>
</reference>
<dbReference type="EMBL" id="MF919534">
    <property type="protein sequence ID" value="ATS92978.1"/>
    <property type="molecule type" value="Genomic_DNA"/>
</dbReference>
<evidence type="ECO:0000313" key="2">
    <source>
        <dbReference type="Proteomes" id="UP000240916"/>
    </source>
</evidence>
<accession>A0A2D2W471</accession>
<gene>
    <name evidence="1" type="ORF">SEA_SUPERPHIKIMAN_137</name>
</gene>
<name>A0A2D2W471_9CAUD</name>